<dbReference type="Pfam" id="PF05697">
    <property type="entry name" value="Trigger_N"/>
    <property type="match status" value="1"/>
</dbReference>
<dbReference type="Gene3D" id="3.30.70.1050">
    <property type="entry name" value="Trigger factor ribosome-binding domain"/>
    <property type="match status" value="1"/>
</dbReference>
<dbReference type="SUPFAM" id="SSF54534">
    <property type="entry name" value="FKBP-like"/>
    <property type="match status" value="1"/>
</dbReference>
<comment type="catalytic activity">
    <reaction evidence="1 11 12">
        <text>[protein]-peptidylproline (omega=180) = [protein]-peptidylproline (omega=0)</text>
        <dbReference type="Rhea" id="RHEA:16237"/>
        <dbReference type="Rhea" id="RHEA-COMP:10747"/>
        <dbReference type="Rhea" id="RHEA-COMP:10748"/>
        <dbReference type="ChEBI" id="CHEBI:83833"/>
        <dbReference type="ChEBI" id="CHEBI:83834"/>
        <dbReference type="EC" id="5.2.1.8"/>
    </reaction>
</comment>
<evidence type="ECO:0000256" key="8">
    <source>
        <dbReference type="ARBA" id="ARBA00023235"/>
    </source>
</evidence>
<gene>
    <name evidence="11 15" type="primary">tig</name>
    <name evidence="15" type="ORF">CKSOR_00231</name>
</gene>
<comment type="subcellular location">
    <subcellularLocation>
        <location evidence="11">Cytoplasm</location>
    </subcellularLocation>
    <text evidence="11">About half TF is bound to the ribosome near the polypeptide exit tunnel while the other half is free in the cytoplasm.</text>
</comment>
<comment type="domain">
    <text evidence="11">Consists of 3 domains; the N-terminus binds the ribosome, the middle domain has PPIase activity, while the C-terminus has intrinsic chaperone activity on its own.</text>
</comment>
<protein>
    <recommendedName>
        <fullName evidence="4 11">Trigger factor</fullName>
        <shortName evidence="11">TF</shortName>
        <ecNumber evidence="3 11">5.2.1.8</ecNumber>
    </recommendedName>
    <alternativeName>
        <fullName evidence="10 11">PPIase</fullName>
    </alternativeName>
</protein>
<name>A0A3S7J9K5_9PROT</name>
<keyword evidence="5 11" id="KW-0132">Cell division</keyword>
<dbReference type="InterPro" id="IPR005215">
    <property type="entry name" value="Trig_fac"/>
</dbReference>
<dbReference type="Pfam" id="PF05698">
    <property type="entry name" value="Trigger_C"/>
    <property type="match status" value="1"/>
</dbReference>
<evidence type="ECO:0000259" key="14">
    <source>
        <dbReference type="PROSITE" id="PS50059"/>
    </source>
</evidence>
<evidence type="ECO:0000256" key="11">
    <source>
        <dbReference type="HAMAP-Rule" id="MF_00303"/>
    </source>
</evidence>
<dbReference type="Gene3D" id="3.10.50.40">
    <property type="match status" value="1"/>
</dbReference>
<dbReference type="Pfam" id="PF00254">
    <property type="entry name" value="FKBP_C"/>
    <property type="match status" value="1"/>
</dbReference>
<dbReference type="NCBIfam" id="TIGR00115">
    <property type="entry name" value="tig"/>
    <property type="match status" value="1"/>
</dbReference>
<keyword evidence="16" id="KW-1185">Reference proteome</keyword>
<dbReference type="Gene3D" id="1.10.3120.10">
    <property type="entry name" value="Trigger factor, C-terminal domain"/>
    <property type="match status" value="1"/>
</dbReference>
<dbReference type="InterPro" id="IPR027304">
    <property type="entry name" value="Trigger_fact/SurA_dom_sf"/>
</dbReference>
<organism evidence="15 16">
    <name type="scientific">Candidatus Kinetoplastidibacterium kentomonadis</name>
    <dbReference type="NCBI Taxonomy" id="1576550"/>
    <lineage>
        <taxon>Bacteria</taxon>
        <taxon>Pseudomonadati</taxon>
        <taxon>Pseudomonadota</taxon>
        <taxon>Betaproteobacteria</taxon>
        <taxon>Candidatus Kinetoplastidibacterium</taxon>
    </lineage>
</organism>
<dbReference type="GO" id="GO:0051301">
    <property type="term" value="P:cell division"/>
    <property type="evidence" value="ECO:0007669"/>
    <property type="project" value="UniProtKB-KW"/>
</dbReference>
<dbReference type="PIRSF" id="PIRSF003095">
    <property type="entry name" value="Trigger_factor"/>
    <property type="match status" value="1"/>
</dbReference>
<dbReference type="GO" id="GO:0043022">
    <property type="term" value="F:ribosome binding"/>
    <property type="evidence" value="ECO:0007669"/>
    <property type="project" value="TreeGrafter"/>
</dbReference>
<proteinExistence type="inferred from homology"/>
<keyword evidence="8 11" id="KW-0413">Isomerase</keyword>
<evidence type="ECO:0000256" key="5">
    <source>
        <dbReference type="ARBA" id="ARBA00022618"/>
    </source>
</evidence>
<keyword evidence="7 11" id="KW-0143">Chaperone</keyword>
<dbReference type="EC" id="5.2.1.8" evidence="3 11"/>
<keyword evidence="6 11" id="KW-0697">Rotamase</keyword>
<sequence>MQSMIEIVSGLERRIKLSINESDVKKEVQNQLKKLSKTAKISGFRPGKVPINILSNTYAANIRYDVITNMINDQFKKQIDSSGLKIVGIPDIKPIDSNQDNNLIFDAKFYIYPEISLPDIKNLSIKHYICNITDEDVNKTIDILRKQQAKYSVINNRAAKHEDKVVIDFEGTIDNIAFAGGQAKDFSFIIGQKQMLEQFESEIIGMLSGEQKSFSLQFPADYHNKELSQKIAKFNVSLKSISEPLLPPFDENFIKSFGYKDIDLEHFKQIIKNNIEKESLIQIKNKNKFAIFSELISNTEFDLPKPLIDQEIDNCISQMQSEMKNYNENQNREIPRDIFVEEASRRVKIGLLLSKIIEEYNLSVKFEEIQERINTLSKNYDHPEKFIKKYSSDTNFISNIKAIISEDKVIEYISQIAKMNDEIINFENLMRI</sequence>
<dbReference type="PANTHER" id="PTHR30560">
    <property type="entry name" value="TRIGGER FACTOR CHAPERONE AND PEPTIDYL-PROLYL CIS/TRANS ISOMERASE"/>
    <property type="match status" value="1"/>
</dbReference>
<dbReference type="InterPro" id="IPR008880">
    <property type="entry name" value="Trigger_fac_C"/>
</dbReference>
<comment type="function">
    <text evidence="11">Involved in protein export. Acts as a chaperone by maintaining the newly synthesized protein in an open conformation. Functions as a peptidyl-prolyl cis-trans isomerase.</text>
</comment>
<evidence type="ECO:0000256" key="6">
    <source>
        <dbReference type="ARBA" id="ARBA00023110"/>
    </source>
</evidence>
<dbReference type="InterPro" id="IPR046357">
    <property type="entry name" value="PPIase_dom_sf"/>
</dbReference>
<evidence type="ECO:0000313" key="16">
    <source>
        <dbReference type="Proteomes" id="UP000266796"/>
    </source>
</evidence>
<keyword evidence="9 11" id="KW-0131">Cell cycle</keyword>
<dbReference type="GO" id="GO:0044183">
    <property type="term" value="F:protein folding chaperone"/>
    <property type="evidence" value="ECO:0007669"/>
    <property type="project" value="TreeGrafter"/>
</dbReference>
<feature type="domain" description="PPIase FKBP-type" evidence="14">
    <location>
        <begin position="162"/>
        <end position="248"/>
    </location>
</feature>
<keyword evidence="11" id="KW-0963">Cytoplasm</keyword>
<dbReference type="PANTHER" id="PTHR30560:SF3">
    <property type="entry name" value="TRIGGER FACTOR-LIKE PROTEIN TIG, CHLOROPLASTIC"/>
    <property type="match status" value="1"/>
</dbReference>
<dbReference type="PROSITE" id="PS50059">
    <property type="entry name" value="FKBP_PPIASE"/>
    <property type="match status" value="1"/>
</dbReference>
<dbReference type="GO" id="GO:0003755">
    <property type="term" value="F:peptidyl-prolyl cis-trans isomerase activity"/>
    <property type="evidence" value="ECO:0007669"/>
    <property type="project" value="UniProtKB-UniRule"/>
</dbReference>
<dbReference type="GO" id="GO:0005737">
    <property type="term" value="C:cytoplasm"/>
    <property type="evidence" value="ECO:0007669"/>
    <property type="project" value="UniProtKB-SubCell"/>
</dbReference>
<evidence type="ECO:0000256" key="1">
    <source>
        <dbReference type="ARBA" id="ARBA00000971"/>
    </source>
</evidence>
<dbReference type="GO" id="GO:0051083">
    <property type="term" value="P:'de novo' cotranslational protein folding"/>
    <property type="evidence" value="ECO:0007669"/>
    <property type="project" value="TreeGrafter"/>
</dbReference>
<evidence type="ECO:0000256" key="13">
    <source>
        <dbReference type="RuleBase" id="RU003914"/>
    </source>
</evidence>
<dbReference type="InterPro" id="IPR008881">
    <property type="entry name" value="Trigger_fac_ribosome-bd_bac"/>
</dbReference>
<evidence type="ECO:0000256" key="10">
    <source>
        <dbReference type="ARBA" id="ARBA00029986"/>
    </source>
</evidence>
<dbReference type="InterPro" id="IPR037041">
    <property type="entry name" value="Trigger_fac_C_sf"/>
</dbReference>
<evidence type="ECO:0000256" key="2">
    <source>
        <dbReference type="ARBA" id="ARBA00005464"/>
    </source>
</evidence>
<dbReference type="HAMAP" id="MF_00303">
    <property type="entry name" value="Trigger_factor_Tig"/>
    <property type="match status" value="1"/>
</dbReference>
<evidence type="ECO:0000256" key="7">
    <source>
        <dbReference type="ARBA" id="ARBA00023186"/>
    </source>
</evidence>
<dbReference type="RefSeq" id="WP_108673771.1">
    <property type="nucleotide sequence ID" value="NZ_CP025628.1"/>
</dbReference>
<dbReference type="GO" id="GO:0043335">
    <property type="term" value="P:protein unfolding"/>
    <property type="evidence" value="ECO:0007669"/>
    <property type="project" value="TreeGrafter"/>
</dbReference>
<evidence type="ECO:0000256" key="4">
    <source>
        <dbReference type="ARBA" id="ARBA00016902"/>
    </source>
</evidence>
<dbReference type="Proteomes" id="UP000266796">
    <property type="component" value="Chromosome"/>
</dbReference>
<evidence type="ECO:0000256" key="12">
    <source>
        <dbReference type="PROSITE-ProRule" id="PRU00277"/>
    </source>
</evidence>
<comment type="similarity">
    <text evidence="2 11 13">Belongs to the FKBP-type PPIase family. Tig subfamily.</text>
</comment>
<dbReference type="InterPro" id="IPR036611">
    <property type="entry name" value="Trigger_fac_ribosome-bd_sf"/>
</dbReference>
<reference evidence="15 16" key="1">
    <citation type="journal article" date="2018" name="Parasitology">
        <title>The reduced genome of Candidatus Kinetoplastibacterium sorsogonicusi, the endosymbiont of Kentomonas sorsogonicus (Trypanosomatidae): loss of the haem-synthesis pathway.</title>
        <authorList>
            <person name="Silva F.M."/>
            <person name="Kostygov A.Y."/>
            <person name="Spodareva V.V."/>
            <person name="Butenko A."/>
            <person name="Tossou R."/>
            <person name="Lukes J."/>
            <person name="Yurchenko V."/>
            <person name="Alves J.M.P."/>
        </authorList>
    </citation>
    <scope>NUCLEOTIDE SEQUENCE [LARGE SCALE GENOMIC DNA]</scope>
    <source>
        <strain evidence="15 16">MF-08</strain>
    </source>
</reference>
<accession>A0A3S7J9K5</accession>
<dbReference type="EMBL" id="CP025628">
    <property type="protein sequence ID" value="AWD32353.1"/>
    <property type="molecule type" value="Genomic_DNA"/>
</dbReference>
<evidence type="ECO:0000256" key="9">
    <source>
        <dbReference type="ARBA" id="ARBA00023306"/>
    </source>
</evidence>
<dbReference type="SUPFAM" id="SSF109998">
    <property type="entry name" value="Triger factor/SurA peptide-binding domain-like"/>
    <property type="match status" value="1"/>
</dbReference>
<evidence type="ECO:0000256" key="3">
    <source>
        <dbReference type="ARBA" id="ARBA00013194"/>
    </source>
</evidence>
<dbReference type="SUPFAM" id="SSF102735">
    <property type="entry name" value="Trigger factor ribosome-binding domain"/>
    <property type="match status" value="1"/>
</dbReference>
<dbReference type="AlphaFoldDB" id="A0A3S7J9K5"/>
<dbReference type="GO" id="GO:0015031">
    <property type="term" value="P:protein transport"/>
    <property type="evidence" value="ECO:0007669"/>
    <property type="project" value="UniProtKB-UniRule"/>
</dbReference>
<evidence type="ECO:0000313" key="15">
    <source>
        <dbReference type="EMBL" id="AWD32353.1"/>
    </source>
</evidence>
<dbReference type="InterPro" id="IPR001179">
    <property type="entry name" value="PPIase_FKBP_dom"/>
</dbReference>
<dbReference type="OrthoDB" id="9767721at2"/>
<dbReference type="KEGG" id="kso:CKSOR_00231"/>
<dbReference type="FunFam" id="3.10.50.40:FF:000001">
    <property type="entry name" value="Trigger factor"/>
    <property type="match status" value="1"/>
</dbReference>